<dbReference type="Proteomes" id="UP000316598">
    <property type="component" value="Unassembled WGS sequence"/>
</dbReference>
<comment type="caution">
    <text evidence="3">The sequence shown here is derived from an EMBL/GenBank/DDBJ whole genome shotgun (WGS) entry which is preliminary data.</text>
</comment>
<sequence precursor="true">MSNRLTLSLLLGFVALGGLTLSGCNSSSPTTPPTASTSDDHGHDDHDHDDHEGHDHGDHEGHDHGDHSHDFSTLGDAVAEVEELSGEIGAAFEKGDPESAHDALHHIGDVLGATEQLVKKSELATEDQAVATAAVENLFDSFAAIDEKMHGHDGSDFSEVKDTIESAIATLKLTAEKIKK</sequence>
<proteinExistence type="predicted"/>
<feature type="signal peptide" evidence="2">
    <location>
        <begin position="1"/>
        <end position="17"/>
    </location>
</feature>
<name>A0A5C5WWK0_9BACT</name>
<organism evidence="3 4">
    <name type="scientific">Rubripirellula amarantea</name>
    <dbReference type="NCBI Taxonomy" id="2527999"/>
    <lineage>
        <taxon>Bacteria</taxon>
        <taxon>Pseudomonadati</taxon>
        <taxon>Planctomycetota</taxon>
        <taxon>Planctomycetia</taxon>
        <taxon>Pirellulales</taxon>
        <taxon>Pirellulaceae</taxon>
        <taxon>Rubripirellula</taxon>
    </lineage>
</organism>
<accession>A0A5C5WWK0</accession>
<reference evidence="3 4" key="1">
    <citation type="submission" date="2019-02" db="EMBL/GenBank/DDBJ databases">
        <title>Deep-cultivation of Planctomycetes and their phenomic and genomic characterization uncovers novel biology.</title>
        <authorList>
            <person name="Wiegand S."/>
            <person name="Jogler M."/>
            <person name="Boedeker C."/>
            <person name="Pinto D."/>
            <person name="Vollmers J."/>
            <person name="Rivas-Marin E."/>
            <person name="Kohn T."/>
            <person name="Peeters S.H."/>
            <person name="Heuer A."/>
            <person name="Rast P."/>
            <person name="Oberbeckmann S."/>
            <person name="Bunk B."/>
            <person name="Jeske O."/>
            <person name="Meyerdierks A."/>
            <person name="Storesund J.E."/>
            <person name="Kallscheuer N."/>
            <person name="Luecker S."/>
            <person name="Lage O.M."/>
            <person name="Pohl T."/>
            <person name="Merkel B.J."/>
            <person name="Hornburger P."/>
            <person name="Mueller R.-W."/>
            <person name="Bruemmer F."/>
            <person name="Labrenz M."/>
            <person name="Spormann A.M."/>
            <person name="Op Den Camp H."/>
            <person name="Overmann J."/>
            <person name="Amann R."/>
            <person name="Jetten M.S.M."/>
            <person name="Mascher T."/>
            <person name="Medema M.H."/>
            <person name="Devos D.P."/>
            <person name="Kaster A.-K."/>
            <person name="Ovreas L."/>
            <person name="Rohde M."/>
            <person name="Galperin M.Y."/>
            <person name="Jogler C."/>
        </authorList>
    </citation>
    <scope>NUCLEOTIDE SEQUENCE [LARGE SCALE GENOMIC DNA]</scope>
    <source>
        <strain evidence="3 4">Pla22</strain>
    </source>
</reference>
<feature type="region of interest" description="Disordered" evidence="1">
    <location>
        <begin position="23"/>
        <end position="72"/>
    </location>
</feature>
<evidence type="ECO:0000313" key="3">
    <source>
        <dbReference type="EMBL" id="TWT54970.1"/>
    </source>
</evidence>
<dbReference type="RefSeq" id="WP_207310344.1">
    <property type="nucleotide sequence ID" value="NZ_SJPI01000001.1"/>
</dbReference>
<evidence type="ECO:0000256" key="1">
    <source>
        <dbReference type="SAM" id="MobiDB-lite"/>
    </source>
</evidence>
<evidence type="ECO:0000313" key="4">
    <source>
        <dbReference type="Proteomes" id="UP000316598"/>
    </source>
</evidence>
<evidence type="ECO:0000256" key="2">
    <source>
        <dbReference type="SAM" id="SignalP"/>
    </source>
</evidence>
<gene>
    <name evidence="3" type="ORF">Pla22_26240</name>
</gene>
<protein>
    <submittedName>
        <fullName evidence="3">Uncharacterized protein</fullName>
    </submittedName>
</protein>
<dbReference type="AlphaFoldDB" id="A0A5C5WWK0"/>
<feature type="compositionally biased region" description="Basic and acidic residues" evidence="1">
    <location>
        <begin position="38"/>
        <end position="70"/>
    </location>
</feature>
<dbReference type="PROSITE" id="PS51257">
    <property type="entry name" value="PROKAR_LIPOPROTEIN"/>
    <property type="match status" value="1"/>
</dbReference>
<feature type="compositionally biased region" description="Low complexity" evidence="1">
    <location>
        <begin position="26"/>
        <end position="37"/>
    </location>
</feature>
<feature type="chain" id="PRO_5023098758" evidence="2">
    <location>
        <begin position="18"/>
        <end position="180"/>
    </location>
</feature>
<keyword evidence="2" id="KW-0732">Signal</keyword>
<dbReference type="EMBL" id="SJPI01000001">
    <property type="protein sequence ID" value="TWT54970.1"/>
    <property type="molecule type" value="Genomic_DNA"/>
</dbReference>
<keyword evidence="4" id="KW-1185">Reference proteome</keyword>